<reference evidence="2 3" key="1">
    <citation type="submission" date="2021-06" db="EMBL/GenBank/DDBJ databases">
        <title>Enterococcus alishanensis sp. nov., a novel lactic acid bacterium isolated from fresh coffee beans.</title>
        <authorList>
            <person name="Chen Y.-S."/>
        </authorList>
    </citation>
    <scope>NUCLEOTIDE SEQUENCE [LARGE SCALE GENOMIC DNA]</scope>
    <source>
        <strain evidence="2 3">ALS3</strain>
    </source>
</reference>
<protein>
    <submittedName>
        <fullName evidence="2">GyrI-like domain-containing protein</fullName>
    </submittedName>
</protein>
<dbReference type="InterPro" id="IPR029442">
    <property type="entry name" value="GyrI-like"/>
</dbReference>
<accession>A0ABS6TH99</accession>
<dbReference type="InterPro" id="IPR050908">
    <property type="entry name" value="SmbC-like"/>
</dbReference>
<comment type="caution">
    <text evidence="2">The sequence shown here is derived from an EMBL/GenBank/DDBJ whole genome shotgun (WGS) entry which is preliminary data.</text>
</comment>
<evidence type="ECO:0000259" key="1">
    <source>
        <dbReference type="SMART" id="SM00871"/>
    </source>
</evidence>
<proteinExistence type="predicted"/>
<keyword evidence="3" id="KW-1185">Reference proteome</keyword>
<dbReference type="PANTHER" id="PTHR40055">
    <property type="entry name" value="TRANSCRIPTIONAL REGULATOR YGIV-RELATED"/>
    <property type="match status" value="1"/>
</dbReference>
<dbReference type="Proteomes" id="UP000774130">
    <property type="component" value="Unassembled WGS sequence"/>
</dbReference>
<gene>
    <name evidence="2" type="ORF">KUA55_16315</name>
</gene>
<dbReference type="SMART" id="SM00871">
    <property type="entry name" value="AraC_E_bind"/>
    <property type="match status" value="1"/>
</dbReference>
<dbReference type="PANTHER" id="PTHR40055:SF1">
    <property type="entry name" value="TRANSCRIPTIONAL REGULATOR YGIV-RELATED"/>
    <property type="match status" value="1"/>
</dbReference>
<evidence type="ECO:0000313" key="3">
    <source>
        <dbReference type="Proteomes" id="UP000774130"/>
    </source>
</evidence>
<dbReference type="InterPro" id="IPR010499">
    <property type="entry name" value="AraC_E-bd"/>
</dbReference>
<name>A0ABS6TH99_9ENTE</name>
<feature type="domain" description="AraC effector-binding" evidence="1">
    <location>
        <begin position="1"/>
        <end position="147"/>
    </location>
</feature>
<organism evidence="2 3">
    <name type="scientific">Enterococcus alishanensis</name>
    <dbReference type="NCBI Taxonomy" id="1303817"/>
    <lineage>
        <taxon>Bacteria</taxon>
        <taxon>Bacillati</taxon>
        <taxon>Bacillota</taxon>
        <taxon>Bacilli</taxon>
        <taxon>Lactobacillales</taxon>
        <taxon>Enterococcaceae</taxon>
        <taxon>Enterococcus</taxon>
    </lineage>
</organism>
<sequence length="147" mass="16922">MELSIENMDSETIFYKRRIGTYGPENFILMDTLKTLMKDKNVFNNDTIIYGIALDNPNITSPQNCRYDVATNTEISSNEISKRELPSGKYATFLIDHTTEAVQSFWNTFSDHLSESSLEFDNSRPILERYKQSLVSNSLCEILVPIY</sequence>
<dbReference type="RefSeq" id="WP_218327461.1">
    <property type="nucleotide sequence ID" value="NZ_JAHUZB010000009.1"/>
</dbReference>
<dbReference type="EMBL" id="JAHUZB010000009">
    <property type="protein sequence ID" value="MBV7392248.1"/>
    <property type="molecule type" value="Genomic_DNA"/>
</dbReference>
<dbReference type="Pfam" id="PF06445">
    <property type="entry name" value="GyrI-like"/>
    <property type="match status" value="1"/>
</dbReference>
<evidence type="ECO:0000313" key="2">
    <source>
        <dbReference type="EMBL" id="MBV7392248.1"/>
    </source>
</evidence>